<protein>
    <submittedName>
        <fullName evidence="2">Uncharacterized protein</fullName>
    </submittedName>
</protein>
<proteinExistence type="predicted"/>
<evidence type="ECO:0000313" key="2">
    <source>
        <dbReference type="WBParaSite" id="ES5_v2.g13886.t1"/>
    </source>
</evidence>
<reference evidence="2" key="1">
    <citation type="submission" date="2022-11" db="UniProtKB">
        <authorList>
            <consortium name="WormBaseParasite"/>
        </authorList>
    </citation>
    <scope>IDENTIFICATION</scope>
</reference>
<name>A0AC34FAH7_9BILA</name>
<sequence length="88" mass="10632">MTGWKMESGRFLIYVIFPVGAFWAFNQPSFFKYFMKGYKLPDTSEGDAKVAVWKETLSEERRKREYEKFLREQMAFEEARKIRSENKI</sequence>
<dbReference type="Proteomes" id="UP000887579">
    <property type="component" value="Unplaced"/>
</dbReference>
<accession>A0AC34FAH7</accession>
<dbReference type="WBParaSite" id="ES5_v2.g13886.t1">
    <property type="protein sequence ID" value="ES5_v2.g13886.t1"/>
    <property type="gene ID" value="ES5_v2.g13886"/>
</dbReference>
<organism evidence="1 2">
    <name type="scientific">Panagrolaimus sp. ES5</name>
    <dbReference type="NCBI Taxonomy" id="591445"/>
    <lineage>
        <taxon>Eukaryota</taxon>
        <taxon>Metazoa</taxon>
        <taxon>Ecdysozoa</taxon>
        <taxon>Nematoda</taxon>
        <taxon>Chromadorea</taxon>
        <taxon>Rhabditida</taxon>
        <taxon>Tylenchina</taxon>
        <taxon>Panagrolaimomorpha</taxon>
        <taxon>Panagrolaimoidea</taxon>
        <taxon>Panagrolaimidae</taxon>
        <taxon>Panagrolaimus</taxon>
    </lineage>
</organism>
<evidence type="ECO:0000313" key="1">
    <source>
        <dbReference type="Proteomes" id="UP000887579"/>
    </source>
</evidence>